<dbReference type="InterPro" id="IPR024571">
    <property type="entry name" value="ERAP1-like_C_dom"/>
</dbReference>
<evidence type="ECO:0000256" key="10">
    <source>
        <dbReference type="ARBA" id="ARBA00022729"/>
    </source>
</evidence>
<accession>A0A067RHG3</accession>
<evidence type="ECO:0000256" key="12">
    <source>
        <dbReference type="ARBA" id="ARBA00022833"/>
    </source>
</evidence>
<keyword evidence="9 21" id="KW-0479">Metal-binding</keyword>
<dbReference type="FunFam" id="1.25.50.20:FF:000001">
    <property type="entry name" value="Aminopeptidase"/>
    <property type="match status" value="1"/>
</dbReference>
<comment type="catalytic activity">
    <reaction evidence="1">
        <text>Release of an N-terminal amino acid, Xaa-|-Yaa- from a peptide, amide or arylamide. Xaa is preferably Ala, but may be most amino acids including Pro (slow action). When a terminal hydrophobic residue is followed by a prolyl residue, the two may be released as an intact Xaa-Pro dipeptide.</text>
        <dbReference type="EC" id="3.4.11.2"/>
    </reaction>
</comment>
<evidence type="ECO:0000313" key="27">
    <source>
        <dbReference type="EMBL" id="KDR19781.1"/>
    </source>
</evidence>
<evidence type="ECO:0000256" key="21">
    <source>
        <dbReference type="PIRSR" id="PIRSR634016-3"/>
    </source>
</evidence>
<dbReference type="FunFam" id="1.10.390.10:FF:000016">
    <property type="entry name" value="Glutamyl aminopeptidase"/>
    <property type="match status" value="1"/>
</dbReference>
<dbReference type="GO" id="GO:0005615">
    <property type="term" value="C:extracellular space"/>
    <property type="evidence" value="ECO:0007669"/>
    <property type="project" value="TreeGrafter"/>
</dbReference>
<dbReference type="SUPFAM" id="SSF55486">
    <property type="entry name" value="Metalloproteases ('zincins'), catalytic domain"/>
    <property type="match status" value="1"/>
</dbReference>
<dbReference type="AlphaFoldDB" id="A0A067RHG3"/>
<keyword evidence="14 23" id="KW-1133">Transmembrane helix</keyword>
<dbReference type="GO" id="GO:0042277">
    <property type="term" value="F:peptide binding"/>
    <property type="evidence" value="ECO:0007669"/>
    <property type="project" value="TreeGrafter"/>
</dbReference>
<dbReference type="GO" id="GO:0070006">
    <property type="term" value="F:metalloaminopeptidase activity"/>
    <property type="evidence" value="ECO:0007669"/>
    <property type="project" value="TreeGrafter"/>
</dbReference>
<evidence type="ECO:0000256" key="15">
    <source>
        <dbReference type="ARBA" id="ARBA00023049"/>
    </source>
</evidence>
<dbReference type="eggNOG" id="KOG1046">
    <property type="taxonomic scope" value="Eukaryota"/>
</dbReference>
<keyword evidence="13" id="KW-0735">Signal-anchor</keyword>
<dbReference type="GO" id="GO:0098552">
    <property type="term" value="C:side of membrane"/>
    <property type="evidence" value="ECO:0007669"/>
    <property type="project" value="UniProtKB-KW"/>
</dbReference>
<comment type="subcellular location">
    <subcellularLocation>
        <location evidence="3">Cell membrane</location>
        <topology evidence="3">Lipid-anchor</topology>
        <topology evidence="3">GPI-anchor</topology>
    </subcellularLocation>
    <subcellularLocation>
        <location evidence="2">Membrane</location>
        <topology evidence="2">Single-pass type II membrane protein</topology>
    </subcellularLocation>
</comment>
<keyword evidence="17" id="KW-1015">Disulfide bond</keyword>
<keyword evidence="11 23" id="KW-0378">Hydrolase</keyword>
<evidence type="ECO:0000256" key="18">
    <source>
        <dbReference type="ARBA" id="ARBA00023180"/>
    </source>
</evidence>
<feature type="site" description="Transition state stabilizer" evidence="22">
    <location>
        <position position="494"/>
    </location>
</feature>
<comment type="similarity">
    <text evidence="4 23">Belongs to the peptidase M1 family.</text>
</comment>
<keyword evidence="18" id="KW-0325">Glycoprotein</keyword>
<keyword evidence="15 23" id="KW-0482">Metalloprotease</keyword>
<feature type="binding site" evidence="21">
    <location>
        <position position="408"/>
    </location>
    <ligand>
        <name>Zn(2+)</name>
        <dbReference type="ChEBI" id="CHEBI:29105"/>
        <note>catalytic</note>
    </ligand>
</feature>
<evidence type="ECO:0000256" key="8">
    <source>
        <dbReference type="ARBA" id="ARBA00022692"/>
    </source>
</evidence>
<dbReference type="GO" id="GO:0043171">
    <property type="term" value="P:peptide catabolic process"/>
    <property type="evidence" value="ECO:0007669"/>
    <property type="project" value="TreeGrafter"/>
</dbReference>
<dbReference type="GO" id="GO:0006508">
    <property type="term" value="P:proteolysis"/>
    <property type="evidence" value="ECO:0007669"/>
    <property type="project" value="UniProtKB-KW"/>
</dbReference>
<dbReference type="InterPro" id="IPR027268">
    <property type="entry name" value="Peptidase_M4/M1_CTD_sf"/>
</dbReference>
<keyword evidence="10" id="KW-0732">Signal</keyword>
<dbReference type="PANTHER" id="PTHR11533:SF294">
    <property type="entry name" value="THYROTROPIN-RELEASING HORMONE-DEGRADING ECTOENZYME"/>
    <property type="match status" value="1"/>
</dbReference>
<dbReference type="Pfam" id="PF17900">
    <property type="entry name" value="Peptidase_M1_N"/>
    <property type="match status" value="1"/>
</dbReference>
<keyword evidence="5" id="KW-1003">Cell membrane</keyword>
<keyword evidence="19" id="KW-0449">Lipoprotein</keyword>
<evidence type="ECO:0000256" key="14">
    <source>
        <dbReference type="ARBA" id="ARBA00022989"/>
    </source>
</evidence>
<dbReference type="Gene3D" id="2.60.40.1910">
    <property type="match status" value="1"/>
</dbReference>
<evidence type="ECO:0000256" key="19">
    <source>
        <dbReference type="ARBA" id="ARBA00023288"/>
    </source>
</evidence>
<proteinExistence type="inferred from homology"/>
<feature type="domain" description="ERAP1-like C-terminal" evidence="25">
    <location>
        <begin position="643"/>
        <end position="966"/>
    </location>
</feature>
<gene>
    <name evidence="27" type="ORF">L798_05994</name>
</gene>
<dbReference type="PRINTS" id="PR00756">
    <property type="entry name" value="ALADIPTASE"/>
</dbReference>
<dbReference type="GO" id="GO:0016285">
    <property type="term" value="F:alanyl aminopeptidase activity"/>
    <property type="evidence" value="ECO:0007669"/>
    <property type="project" value="UniProtKB-EC"/>
</dbReference>
<dbReference type="EMBL" id="KK852634">
    <property type="protein sequence ID" value="KDR19781.1"/>
    <property type="molecule type" value="Genomic_DNA"/>
</dbReference>
<evidence type="ECO:0000256" key="5">
    <source>
        <dbReference type="ARBA" id="ARBA00022475"/>
    </source>
</evidence>
<dbReference type="Proteomes" id="UP000027135">
    <property type="component" value="Unassembled WGS sequence"/>
</dbReference>
<evidence type="ECO:0000256" key="17">
    <source>
        <dbReference type="ARBA" id="ARBA00023157"/>
    </source>
</evidence>
<dbReference type="FunFam" id="2.60.40.1730:FF:000012">
    <property type="entry name" value="Aminopeptidase N"/>
    <property type="match status" value="1"/>
</dbReference>
<evidence type="ECO:0000256" key="4">
    <source>
        <dbReference type="ARBA" id="ARBA00010136"/>
    </source>
</evidence>
<dbReference type="Gene3D" id="1.25.50.20">
    <property type="match status" value="1"/>
</dbReference>
<organism evidence="27 28">
    <name type="scientific">Zootermopsis nevadensis</name>
    <name type="common">Dampwood termite</name>
    <dbReference type="NCBI Taxonomy" id="136037"/>
    <lineage>
        <taxon>Eukaryota</taxon>
        <taxon>Metazoa</taxon>
        <taxon>Ecdysozoa</taxon>
        <taxon>Arthropoda</taxon>
        <taxon>Hexapoda</taxon>
        <taxon>Insecta</taxon>
        <taxon>Pterygota</taxon>
        <taxon>Neoptera</taxon>
        <taxon>Polyneoptera</taxon>
        <taxon>Dictyoptera</taxon>
        <taxon>Blattodea</taxon>
        <taxon>Blattoidea</taxon>
        <taxon>Termitoidae</taxon>
        <taxon>Termopsidae</taxon>
        <taxon>Zootermopsis</taxon>
    </lineage>
</organism>
<evidence type="ECO:0000256" key="7">
    <source>
        <dbReference type="ARBA" id="ARBA00022670"/>
    </source>
</evidence>
<dbReference type="InterPro" id="IPR034016">
    <property type="entry name" value="M1_APN-typ"/>
</dbReference>
<comment type="cofactor">
    <cofactor evidence="21 23">
        <name>Zn(2+)</name>
        <dbReference type="ChEBI" id="CHEBI:29105"/>
    </cofactor>
    <text evidence="21 23">Binds 1 zinc ion per subunit.</text>
</comment>
<dbReference type="InterPro" id="IPR045357">
    <property type="entry name" value="Aminopeptidase_N-like_N"/>
</dbReference>
<dbReference type="CDD" id="cd09601">
    <property type="entry name" value="M1_APN-Q_like"/>
    <property type="match status" value="1"/>
</dbReference>
<evidence type="ECO:0000256" key="22">
    <source>
        <dbReference type="PIRSR" id="PIRSR634016-4"/>
    </source>
</evidence>
<dbReference type="Gene3D" id="2.60.40.1730">
    <property type="entry name" value="tricorn interacting facor f3 domain"/>
    <property type="match status" value="1"/>
</dbReference>
<dbReference type="FunFam" id="2.60.40.1910:FF:000008">
    <property type="entry name" value="Aminopeptidase"/>
    <property type="match status" value="1"/>
</dbReference>
<dbReference type="InterPro" id="IPR001930">
    <property type="entry name" value="Peptidase_M1"/>
</dbReference>
<dbReference type="InParanoid" id="A0A067RHG3"/>
<evidence type="ECO:0000256" key="13">
    <source>
        <dbReference type="ARBA" id="ARBA00022968"/>
    </source>
</evidence>
<dbReference type="InterPro" id="IPR014782">
    <property type="entry name" value="Peptidase_M1_dom"/>
</dbReference>
<feature type="active site" description="Proton acceptor" evidence="20">
    <location>
        <position position="409"/>
    </location>
</feature>
<reference evidence="27 28" key="1">
    <citation type="journal article" date="2014" name="Nat. Commun.">
        <title>Molecular traces of alternative social organization in a termite genome.</title>
        <authorList>
            <person name="Terrapon N."/>
            <person name="Li C."/>
            <person name="Robertson H.M."/>
            <person name="Ji L."/>
            <person name="Meng X."/>
            <person name="Booth W."/>
            <person name="Chen Z."/>
            <person name="Childers C.P."/>
            <person name="Glastad K.M."/>
            <person name="Gokhale K."/>
            <person name="Gowin J."/>
            <person name="Gronenberg W."/>
            <person name="Hermansen R.A."/>
            <person name="Hu H."/>
            <person name="Hunt B.G."/>
            <person name="Huylmans A.K."/>
            <person name="Khalil S.M."/>
            <person name="Mitchell R.D."/>
            <person name="Munoz-Torres M.C."/>
            <person name="Mustard J.A."/>
            <person name="Pan H."/>
            <person name="Reese J.T."/>
            <person name="Scharf M.E."/>
            <person name="Sun F."/>
            <person name="Vogel H."/>
            <person name="Xiao J."/>
            <person name="Yang W."/>
            <person name="Yang Z."/>
            <person name="Yang Z."/>
            <person name="Zhou J."/>
            <person name="Zhu J."/>
            <person name="Brent C.S."/>
            <person name="Elsik C.G."/>
            <person name="Goodisman M.A."/>
            <person name="Liberles D.A."/>
            <person name="Roe R.M."/>
            <person name="Vargo E.L."/>
            <person name="Vilcinskas A."/>
            <person name="Wang J."/>
            <person name="Bornberg-Bauer E."/>
            <person name="Korb J."/>
            <person name="Zhang G."/>
            <person name="Liebig J."/>
        </authorList>
    </citation>
    <scope>NUCLEOTIDE SEQUENCE [LARGE SCALE GENOMIC DNA]</scope>
    <source>
        <tissue evidence="27">Whole organism</tissue>
    </source>
</reference>
<dbReference type="EC" id="3.4.11.-" evidence="23"/>
<dbReference type="MEROPS" id="M01.A09"/>
<dbReference type="Gene3D" id="1.10.390.10">
    <property type="entry name" value="Neutral Protease Domain 2"/>
    <property type="match status" value="1"/>
</dbReference>
<dbReference type="PANTHER" id="PTHR11533">
    <property type="entry name" value="PROTEASE M1 ZINC METALLOPROTEASE"/>
    <property type="match status" value="1"/>
</dbReference>
<evidence type="ECO:0000256" key="16">
    <source>
        <dbReference type="ARBA" id="ARBA00023136"/>
    </source>
</evidence>
<protein>
    <recommendedName>
        <fullName evidence="23">Aminopeptidase</fullName>
        <ecNumber evidence="23">3.4.11.-</ecNumber>
    </recommendedName>
</protein>
<dbReference type="Pfam" id="PF01433">
    <property type="entry name" value="Peptidase_M1"/>
    <property type="match status" value="1"/>
</dbReference>
<dbReference type="InterPro" id="IPR050344">
    <property type="entry name" value="Peptidase_M1_aminopeptidases"/>
</dbReference>
<keyword evidence="7 23" id="KW-0645">Protease</keyword>
<evidence type="ECO:0000259" key="24">
    <source>
        <dbReference type="Pfam" id="PF01433"/>
    </source>
</evidence>
<dbReference type="STRING" id="136037.A0A067RHG3"/>
<feature type="domain" description="Peptidase M1 membrane alanine aminopeptidase" evidence="24">
    <location>
        <begin position="336"/>
        <end position="561"/>
    </location>
</feature>
<evidence type="ECO:0000259" key="25">
    <source>
        <dbReference type="Pfam" id="PF11838"/>
    </source>
</evidence>
<evidence type="ECO:0000256" key="1">
    <source>
        <dbReference type="ARBA" id="ARBA00000098"/>
    </source>
</evidence>
<dbReference type="GO" id="GO:0005886">
    <property type="term" value="C:plasma membrane"/>
    <property type="evidence" value="ECO:0007669"/>
    <property type="project" value="UniProtKB-SubCell"/>
</dbReference>
<dbReference type="InterPro" id="IPR042097">
    <property type="entry name" value="Aminopeptidase_N-like_N_sf"/>
</dbReference>
<feature type="transmembrane region" description="Helical" evidence="23">
    <location>
        <begin position="37"/>
        <end position="58"/>
    </location>
</feature>
<dbReference type="OMA" id="DKINPEW"/>
<evidence type="ECO:0000256" key="20">
    <source>
        <dbReference type="PIRSR" id="PIRSR634016-1"/>
    </source>
</evidence>
<evidence type="ECO:0000259" key="26">
    <source>
        <dbReference type="Pfam" id="PF17900"/>
    </source>
</evidence>
<evidence type="ECO:0000256" key="23">
    <source>
        <dbReference type="RuleBase" id="RU364040"/>
    </source>
</evidence>
<sequence length="992" mass="114077">MLIRAMALAAITDLQAANFVDHGKWRGRKGYFISRNVAVFIAFVCVCTHVVTGLVVFYCLPRYVSSQLEAADMNLRPLGTGNHVTPPSHKALSSNRLPTHVIPTHYRIQLVPFIVEDNFTVSGEVWIRLKCLEAAQNITLNINDIEVNEGAVKVTQLHPKEIINVQVIEHVYNTDAQTYSAILDQHLMPGVQYELYIKFLGQINDLLQGFYRSSYIDPGTGQKRWLASTQFSPTDARRAFPCFDEPAFKARFTVSLARSANLSSLSNMPLRFTEPMSEIPGWEWDHYQETVPMSTYLVAFIISDLHSLDATMMNLSEDSFRFTVWSREFALPQTSYAASIGPKILHYLETYFNIPFPLPKQDMVALPDFGFSAMENWGLITFRESALLFDANISTEVNKERVAEVVSHELAHQWFGNLVTPWWWNDLWLKEGFATFIGYQGLHHVEPSWKNKDQFIRDHLQEVFMLDALESSHPISVPVEHTDQIREIFDRVSYCKGASVIRMMNHFLGEKTFKRGLTNYLQAHKFSSARQDDLWQQLTLQAHQDGSLPLHMTVKEIMDTWTLQTGYPVVTVTRNYKNGSAYISQERFLLSYKDSNTISNATWWVPLTFTKQEKPDFNTTRPQLWLENVVSAVVENLPDSRSWVLFNIQETGFYRVNYDHTNWRLLISSFQHLPDVTKAQLLDDALNLALSGRLEYSIALDLTSQLITDVEYLPWSAAFTALEHLDTMLALTPAYGNFKRIVLQLLDKVYNSLQFEDRKGDTHLDLLNRVMVMSWACRLDHEFCVWHAKNKYRQWMSHELEGVWETGLISPNQKEVVYCTAVKHGGADVWKFAWEKYLSSNVGSDKEHLLEALGCTREPWLLNRYLSWITSNSSGIRKQDGARVFVAVANNVVGHSLAFSFLRDNWDTIQSYYGVAFSSISRMVSAVAMYMNTPLQLSQLEKLRDENVNQLGTTTQSFEQAIEVVRANVRWMAESYDDVSEWLQSYSKYHYL</sequence>
<evidence type="ECO:0000256" key="6">
    <source>
        <dbReference type="ARBA" id="ARBA00022622"/>
    </source>
</evidence>
<keyword evidence="23 27" id="KW-0031">Aminopeptidase</keyword>
<keyword evidence="16 23" id="KW-0472">Membrane</keyword>
<keyword evidence="28" id="KW-1185">Reference proteome</keyword>
<keyword evidence="6" id="KW-0336">GPI-anchor</keyword>
<keyword evidence="8 23" id="KW-0812">Transmembrane</keyword>
<evidence type="ECO:0000313" key="28">
    <source>
        <dbReference type="Proteomes" id="UP000027135"/>
    </source>
</evidence>
<feature type="domain" description="Aminopeptidase N-like N-terminal" evidence="26">
    <location>
        <begin position="103"/>
        <end position="297"/>
    </location>
</feature>
<dbReference type="SUPFAM" id="SSF63737">
    <property type="entry name" value="Leukotriene A4 hydrolase N-terminal domain"/>
    <property type="match status" value="1"/>
</dbReference>
<evidence type="ECO:0000256" key="2">
    <source>
        <dbReference type="ARBA" id="ARBA00004606"/>
    </source>
</evidence>
<feature type="binding site" evidence="21">
    <location>
        <position position="412"/>
    </location>
    <ligand>
        <name>Zn(2+)</name>
        <dbReference type="ChEBI" id="CHEBI:29105"/>
        <note>catalytic</note>
    </ligand>
</feature>
<dbReference type="GO" id="GO:0008270">
    <property type="term" value="F:zinc ion binding"/>
    <property type="evidence" value="ECO:0007669"/>
    <property type="project" value="UniProtKB-UniRule"/>
</dbReference>
<name>A0A067RHG3_ZOONE</name>
<dbReference type="Pfam" id="PF11838">
    <property type="entry name" value="ERAP1_C"/>
    <property type="match status" value="1"/>
</dbReference>
<feature type="binding site" evidence="21">
    <location>
        <position position="431"/>
    </location>
    <ligand>
        <name>Zn(2+)</name>
        <dbReference type="ChEBI" id="CHEBI:29105"/>
        <note>catalytic</note>
    </ligand>
</feature>
<evidence type="ECO:0000256" key="3">
    <source>
        <dbReference type="ARBA" id="ARBA00004609"/>
    </source>
</evidence>
<evidence type="ECO:0000256" key="11">
    <source>
        <dbReference type="ARBA" id="ARBA00022801"/>
    </source>
</evidence>
<dbReference type="GO" id="GO:0005737">
    <property type="term" value="C:cytoplasm"/>
    <property type="evidence" value="ECO:0007669"/>
    <property type="project" value="TreeGrafter"/>
</dbReference>
<keyword evidence="12 21" id="KW-0862">Zinc</keyword>
<evidence type="ECO:0000256" key="9">
    <source>
        <dbReference type="ARBA" id="ARBA00022723"/>
    </source>
</evidence>